<dbReference type="FunFam" id="3.40.50.300:FF:000042">
    <property type="entry name" value="Maltose/maltodextrin ABC transporter, ATP-binding protein"/>
    <property type="match status" value="1"/>
</dbReference>
<dbReference type="SMART" id="SM00382">
    <property type="entry name" value="AAA"/>
    <property type="match status" value="1"/>
</dbReference>
<dbReference type="GO" id="GO:0005524">
    <property type="term" value="F:ATP binding"/>
    <property type="evidence" value="ECO:0007669"/>
    <property type="project" value="UniProtKB-KW"/>
</dbReference>
<dbReference type="InterPro" id="IPR008995">
    <property type="entry name" value="Mo/tungstate-bd_C_term_dom"/>
</dbReference>
<evidence type="ECO:0000256" key="1">
    <source>
        <dbReference type="ARBA" id="ARBA00004417"/>
    </source>
</evidence>
<dbReference type="Pfam" id="PF00005">
    <property type="entry name" value="ABC_tran"/>
    <property type="match status" value="1"/>
</dbReference>
<dbReference type="InterPro" id="IPR047641">
    <property type="entry name" value="ABC_transpr_MalK/UgpC-like"/>
</dbReference>
<keyword evidence="4" id="KW-0547">Nucleotide-binding</keyword>
<dbReference type="Proteomes" id="UP000549052">
    <property type="component" value="Unassembled WGS sequence"/>
</dbReference>
<dbReference type="GO" id="GO:0008643">
    <property type="term" value="P:carbohydrate transport"/>
    <property type="evidence" value="ECO:0007669"/>
    <property type="project" value="InterPro"/>
</dbReference>
<keyword evidence="7" id="KW-0762">Sugar transport</keyword>
<proteinExistence type="inferred from homology"/>
<gene>
    <name evidence="7" type="ORF">FHW16_004618</name>
</gene>
<dbReference type="EMBL" id="JACGXN010000010">
    <property type="protein sequence ID" value="MBA8880883.1"/>
    <property type="molecule type" value="Genomic_DNA"/>
</dbReference>
<dbReference type="InterPro" id="IPR015855">
    <property type="entry name" value="ABC_transpr_MalK-like"/>
</dbReference>
<feature type="domain" description="ABC transporter" evidence="6">
    <location>
        <begin position="4"/>
        <end position="234"/>
    </location>
</feature>
<evidence type="ECO:0000256" key="2">
    <source>
        <dbReference type="ARBA" id="ARBA00005417"/>
    </source>
</evidence>
<reference evidence="7 8" key="1">
    <citation type="submission" date="2020-07" db="EMBL/GenBank/DDBJ databases">
        <title>Genomic Encyclopedia of Type Strains, Phase IV (KMG-V): Genome sequencing to study the core and pangenomes of soil and plant-associated prokaryotes.</title>
        <authorList>
            <person name="Whitman W."/>
        </authorList>
    </citation>
    <scope>NUCLEOTIDE SEQUENCE [LARGE SCALE GENOMIC DNA]</scope>
    <source>
        <strain evidence="7 8">AN3</strain>
    </source>
</reference>
<comment type="caution">
    <text evidence="7">The sequence shown here is derived from an EMBL/GenBank/DDBJ whole genome shotgun (WGS) entry which is preliminary data.</text>
</comment>
<evidence type="ECO:0000313" key="8">
    <source>
        <dbReference type="Proteomes" id="UP000549052"/>
    </source>
</evidence>
<protein>
    <submittedName>
        <fullName evidence="7">ABC-type sugar transport system ATPase subunit</fullName>
    </submittedName>
</protein>
<dbReference type="PROSITE" id="PS50893">
    <property type="entry name" value="ABC_TRANSPORTER_2"/>
    <property type="match status" value="1"/>
</dbReference>
<evidence type="ECO:0000256" key="5">
    <source>
        <dbReference type="ARBA" id="ARBA00022840"/>
    </source>
</evidence>
<dbReference type="NCBIfam" id="NF008653">
    <property type="entry name" value="PRK11650.1"/>
    <property type="match status" value="1"/>
</dbReference>
<evidence type="ECO:0000256" key="3">
    <source>
        <dbReference type="ARBA" id="ARBA00022448"/>
    </source>
</evidence>
<evidence type="ECO:0000313" key="7">
    <source>
        <dbReference type="EMBL" id="MBA8880883.1"/>
    </source>
</evidence>
<dbReference type="InterPro" id="IPR003439">
    <property type="entry name" value="ABC_transporter-like_ATP-bd"/>
</dbReference>
<name>A0A839EKC6_9HYPH</name>
<evidence type="ECO:0000259" key="6">
    <source>
        <dbReference type="PROSITE" id="PS50893"/>
    </source>
</evidence>
<dbReference type="Pfam" id="PF08402">
    <property type="entry name" value="TOBE_2"/>
    <property type="match status" value="1"/>
</dbReference>
<dbReference type="PANTHER" id="PTHR43875">
    <property type="entry name" value="MALTODEXTRIN IMPORT ATP-BINDING PROTEIN MSMX"/>
    <property type="match status" value="1"/>
</dbReference>
<comment type="subcellular location">
    <subcellularLocation>
        <location evidence="1">Cell inner membrane</location>
        <topology evidence="1">Peripheral membrane protein</topology>
    </subcellularLocation>
</comment>
<keyword evidence="5" id="KW-0067">ATP-binding</keyword>
<dbReference type="GO" id="GO:0016887">
    <property type="term" value="F:ATP hydrolysis activity"/>
    <property type="evidence" value="ECO:0007669"/>
    <property type="project" value="InterPro"/>
</dbReference>
<dbReference type="GO" id="GO:0055052">
    <property type="term" value="C:ATP-binding cassette (ABC) transporter complex, substrate-binding subunit-containing"/>
    <property type="evidence" value="ECO:0007669"/>
    <property type="project" value="TreeGrafter"/>
</dbReference>
<dbReference type="InterPro" id="IPR013611">
    <property type="entry name" value="Transp-assoc_OB_typ2"/>
</dbReference>
<sequence length="360" mass="39480">MTAISLKQIKKLYGTVPVIHGVDIDIASGEFLVLVGPSGCGKSTLLRMIAGLEEISAGELRIGEKVVNALPPSDRDIAMVFQDYALYPHMSVEENMAFGLKMRSEPPGEINQRVTGAADILKLQDYLERRPAQLSGGQRQRVAMGRAIVRRPKAFLFDEPLSNLDAALRVEMRLEIAKLHRRMQATTVYVTHDQVEAMTLADRIVVMNAGHVEQIGHPLDLYRKPASLFVARFIGSPTMNTFPVSFVESAGNNLVVQLSAGKAAIHVQDRSSSVARTITFGIRPEDLTVCDAGDAWFSGELVVVERLGSQTFGYLDAGTEKLITIEFPRAAEVQVGERISVRGEPSNVHLFDSQNGQRVN</sequence>
<dbReference type="AlphaFoldDB" id="A0A839EKC6"/>
<dbReference type="InterPro" id="IPR027417">
    <property type="entry name" value="P-loop_NTPase"/>
</dbReference>
<dbReference type="InterPro" id="IPR012340">
    <property type="entry name" value="NA-bd_OB-fold"/>
</dbReference>
<keyword evidence="8" id="KW-1185">Reference proteome</keyword>
<dbReference type="InterPro" id="IPR003593">
    <property type="entry name" value="AAA+_ATPase"/>
</dbReference>
<dbReference type="Gene3D" id="2.40.50.100">
    <property type="match status" value="1"/>
</dbReference>
<dbReference type="PROSITE" id="PS00211">
    <property type="entry name" value="ABC_TRANSPORTER_1"/>
    <property type="match status" value="1"/>
</dbReference>
<accession>A0A839EKC6</accession>
<dbReference type="PANTHER" id="PTHR43875:SF1">
    <property type="entry name" value="OSMOPROTECTIVE COMPOUNDS UPTAKE ATP-BINDING PROTEIN GGTA"/>
    <property type="match status" value="1"/>
</dbReference>
<keyword evidence="3" id="KW-0813">Transport</keyword>
<dbReference type="GO" id="GO:0140359">
    <property type="term" value="F:ABC-type transporter activity"/>
    <property type="evidence" value="ECO:0007669"/>
    <property type="project" value="InterPro"/>
</dbReference>
<dbReference type="InterPro" id="IPR017871">
    <property type="entry name" value="ABC_transporter-like_CS"/>
</dbReference>
<organism evidence="7 8">
    <name type="scientific">Phyllobacterium myrsinacearum</name>
    <dbReference type="NCBI Taxonomy" id="28101"/>
    <lineage>
        <taxon>Bacteria</taxon>
        <taxon>Pseudomonadati</taxon>
        <taxon>Pseudomonadota</taxon>
        <taxon>Alphaproteobacteria</taxon>
        <taxon>Hyphomicrobiales</taxon>
        <taxon>Phyllobacteriaceae</taxon>
        <taxon>Phyllobacterium</taxon>
    </lineage>
</organism>
<dbReference type="Gene3D" id="3.40.50.300">
    <property type="entry name" value="P-loop containing nucleotide triphosphate hydrolases"/>
    <property type="match status" value="1"/>
</dbReference>
<dbReference type="Gene3D" id="2.40.50.140">
    <property type="entry name" value="Nucleic acid-binding proteins"/>
    <property type="match status" value="1"/>
</dbReference>
<dbReference type="RefSeq" id="WP_182551519.1">
    <property type="nucleotide sequence ID" value="NZ_JACGXN010000010.1"/>
</dbReference>
<evidence type="ECO:0000256" key="4">
    <source>
        <dbReference type="ARBA" id="ARBA00022741"/>
    </source>
</evidence>
<dbReference type="CDD" id="cd03301">
    <property type="entry name" value="ABC_MalK_N"/>
    <property type="match status" value="1"/>
</dbReference>
<comment type="similarity">
    <text evidence="2">Belongs to the ABC transporter superfamily.</text>
</comment>
<dbReference type="SUPFAM" id="SSF52540">
    <property type="entry name" value="P-loop containing nucleoside triphosphate hydrolases"/>
    <property type="match status" value="1"/>
</dbReference>
<dbReference type="SUPFAM" id="SSF50331">
    <property type="entry name" value="MOP-like"/>
    <property type="match status" value="1"/>
</dbReference>